<dbReference type="PANTHER" id="PTHR31891:SF1">
    <property type="entry name" value="FORMAMIDASE C869.04-RELATED"/>
    <property type="match status" value="1"/>
</dbReference>
<proteinExistence type="predicted"/>
<dbReference type="OrthoDB" id="9975579at2759"/>
<dbReference type="GO" id="GO:0016811">
    <property type="term" value="F:hydrolase activity, acting on carbon-nitrogen (but not peptide) bonds, in linear amides"/>
    <property type="evidence" value="ECO:0007669"/>
    <property type="project" value="InterPro"/>
</dbReference>
<dbReference type="AlphaFoldDB" id="A0A835Z096"/>
<comment type="caution">
    <text evidence="1">The sequence shown here is derived from an EMBL/GenBank/DDBJ whole genome shotgun (WGS) entry which is preliminary data.</text>
</comment>
<accession>A0A835Z096</accession>
<protein>
    <submittedName>
        <fullName evidence="1">Formamidase</fullName>
    </submittedName>
</protein>
<dbReference type="SUPFAM" id="SSF141130">
    <property type="entry name" value="Acetamidase/Formamidase-like"/>
    <property type="match status" value="1"/>
</dbReference>
<name>A0A835Z096_9STRA</name>
<gene>
    <name evidence="1" type="ORF">JKP88DRAFT_257470</name>
</gene>
<dbReference type="InterPro" id="IPR004304">
    <property type="entry name" value="FmdA_AmdA"/>
</dbReference>
<dbReference type="Proteomes" id="UP000664859">
    <property type="component" value="Unassembled WGS sequence"/>
</dbReference>
<organism evidence="1 2">
    <name type="scientific">Tribonema minus</name>
    <dbReference type="NCBI Taxonomy" id="303371"/>
    <lineage>
        <taxon>Eukaryota</taxon>
        <taxon>Sar</taxon>
        <taxon>Stramenopiles</taxon>
        <taxon>Ochrophyta</taxon>
        <taxon>PX clade</taxon>
        <taxon>Xanthophyceae</taxon>
        <taxon>Tribonematales</taxon>
        <taxon>Tribonemataceae</taxon>
        <taxon>Tribonema</taxon>
    </lineage>
</organism>
<dbReference type="PANTHER" id="PTHR31891">
    <property type="entry name" value="FORMAMIDASE C869.04-RELATED"/>
    <property type="match status" value="1"/>
</dbReference>
<dbReference type="EMBL" id="JAFCMP010000157">
    <property type="protein sequence ID" value="KAG5184591.1"/>
    <property type="molecule type" value="Genomic_DNA"/>
</dbReference>
<sequence length="370" mass="40231">MRTVCRVDVSKPAKEQPTPVHNRWHPDVPSVAAVEPGEVFKVECLDWTGGQIKNDDCADDIKNVDLSQVHYLSGPIDVNGAKPGDLLVVEICDIQPLPGQDWGFTGVFAKENGGGFLDEYYPDACKAIWDFEGIYATSRHIPGVRFAGLIHPGLMGCAPDKALLDKWNKREGARTVPPREHGGNCDIKNLSRGSKIYFPVYVEGAKFSIGDIHFSQGDGEISFCGAIEMSGVVTLKMSIIPNGIELYGVSNPLYMPGPVEPRYNRQITFQGISVDANGKQLFLDATAAYRMACLNAIEHLKKHGYTGEQAYLLLSASPCDGKLAGMVDVPNACATIGIPIDMFEFDITPSVDGPVRQRNLGQCAVTSDKK</sequence>
<dbReference type="Gene3D" id="2.60.120.580">
    <property type="entry name" value="Acetamidase/Formamidase-like domains"/>
    <property type="match status" value="2"/>
</dbReference>
<reference evidence="1" key="1">
    <citation type="submission" date="2021-02" db="EMBL/GenBank/DDBJ databases">
        <title>First Annotated Genome of the Yellow-green Alga Tribonema minus.</title>
        <authorList>
            <person name="Mahan K.M."/>
        </authorList>
    </citation>
    <scope>NUCLEOTIDE SEQUENCE</scope>
    <source>
        <strain evidence="1">UTEX B ZZ1240</strain>
    </source>
</reference>
<dbReference type="Pfam" id="PF03069">
    <property type="entry name" value="FmdA_AmdA"/>
    <property type="match status" value="1"/>
</dbReference>
<evidence type="ECO:0000313" key="2">
    <source>
        <dbReference type="Proteomes" id="UP000664859"/>
    </source>
</evidence>
<keyword evidence="2" id="KW-1185">Reference proteome</keyword>
<evidence type="ECO:0000313" key="1">
    <source>
        <dbReference type="EMBL" id="KAG5184591.1"/>
    </source>
</evidence>